<keyword evidence="1" id="KW-0805">Transcription regulation</keyword>
<proteinExistence type="predicted"/>
<protein>
    <submittedName>
        <fullName evidence="6">AcrR family transcriptional regulator</fullName>
    </submittedName>
</protein>
<name>A0A927R6Y7_9ACTN</name>
<accession>A0A927R6Y7</accession>
<dbReference type="Pfam" id="PF00440">
    <property type="entry name" value="TetR_N"/>
    <property type="match status" value="1"/>
</dbReference>
<evidence type="ECO:0000313" key="7">
    <source>
        <dbReference type="Proteomes" id="UP000638648"/>
    </source>
</evidence>
<organism evidence="6 7">
    <name type="scientific">Actinopolymorpha pittospori</name>
    <dbReference type="NCBI Taxonomy" id="648752"/>
    <lineage>
        <taxon>Bacteria</taxon>
        <taxon>Bacillati</taxon>
        <taxon>Actinomycetota</taxon>
        <taxon>Actinomycetes</taxon>
        <taxon>Propionibacteriales</taxon>
        <taxon>Actinopolymorphaceae</taxon>
        <taxon>Actinopolymorpha</taxon>
    </lineage>
</organism>
<dbReference type="GO" id="GO:0003700">
    <property type="term" value="F:DNA-binding transcription factor activity"/>
    <property type="evidence" value="ECO:0007669"/>
    <property type="project" value="TreeGrafter"/>
</dbReference>
<evidence type="ECO:0000256" key="4">
    <source>
        <dbReference type="PROSITE-ProRule" id="PRU00335"/>
    </source>
</evidence>
<dbReference type="InterPro" id="IPR050109">
    <property type="entry name" value="HTH-type_TetR-like_transc_reg"/>
</dbReference>
<dbReference type="Pfam" id="PF02909">
    <property type="entry name" value="TetR_C_1"/>
    <property type="match status" value="1"/>
</dbReference>
<dbReference type="SUPFAM" id="SSF48498">
    <property type="entry name" value="Tetracyclin repressor-like, C-terminal domain"/>
    <property type="match status" value="1"/>
</dbReference>
<feature type="domain" description="HTH tetR-type" evidence="5">
    <location>
        <begin position="25"/>
        <end position="85"/>
    </location>
</feature>
<dbReference type="Proteomes" id="UP000638648">
    <property type="component" value="Unassembled WGS sequence"/>
</dbReference>
<dbReference type="InterPro" id="IPR004111">
    <property type="entry name" value="Repressor_TetR_C"/>
</dbReference>
<dbReference type="GO" id="GO:0045892">
    <property type="term" value="P:negative regulation of DNA-templated transcription"/>
    <property type="evidence" value="ECO:0007669"/>
    <property type="project" value="InterPro"/>
</dbReference>
<evidence type="ECO:0000256" key="1">
    <source>
        <dbReference type="ARBA" id="ARBA00023015"/>
    </source>
</evidence>
<evidence type="ECO:0000259" key="5">
    <source>
        <dbReference type="PROSITE" id="PS50977"/>
    </source>
</evidence>
<dbReference type="GO" id="GO:0000976">
    <property type="term" value="F:transcription cis-regulatory region binding"/>
    <property type="evidence" value="ECO:0007669"/>
    <property type="project" value="TreeGrafter"/>
</dbReference>
<evidence type="ECO:0000256" key="2">
    <source>
        <dbReference type="ARBA" id="ARBA00023125"/>
    </source>
</evidence>
<gene>
    <name evidence="6" type="ORF">HEB94_001800</name>
</gene>
<feature type="DNA-binding region" description="H-T-H motif" evidence="4">
    <location>
        <begin position="48"/>
        <end position="67"/>
    </location>
</feature>
<keyword evidence="7" id="KW-1185">Reference proteome</keyword>
<dbReference type="InterPro" id="IPR036271">
    <property type="entry name" value="Tet_transcr_reg_TetR-rel_C_sf"/>
</dbReference>
<comment type="caution">
    <text evidence="6">The sequence shown here is derived from an EMBL/GenBank/DDBJ whole genome shotgun (WGS) entry which is preliminary data.</text>
</comment>
<evidence type="ECO:0000256" key="3">
    <source>
        <dbReference type="ARBA" id="ARBA00023163"/>
    </source>
</evidence>
<keyword evidence="3" id="KW-0804">Transcription</keyword>
<dbReference type="RefSeq" id="WP_192749377.1">
    <property type="nucleotide sequence ID" value="NZ_BAABJL010000030.1"/>
</dbReference>
<dbReference type="PROSITE" id="PS50977">
    <property type="entry name" value="HTH_TETR_2"/>
    <property type="match status" value="1"/>
</dbReference>
<reference evidence="6" key="1">
    <citation type="submission" date="2020-10" db="EMBL/GenBank/DDBJ databases">
        <title>Sequencing the genomes of 1000 actinobacteria strains.</title>
        <authorList>
            <person name="Klenk H.-P."/>
        </authorList>
    </citation>
    <scope>NUCLEOTIDE SEQUENCE</scope>
    <source>
        <strain evidence="6">DSM 45354</strain>
    </source>
</reference>
<evidence type="ECO:0000313" key="6">
    <source>
        <dbReference type="EMBL" id="MBE1604952.1"/>
    </source>
</evidence>
<dbReference type="InterPro" id="IPR009057">
    <property type="entry name" value="Homeodomain-like_sf"/>
</dbReference>
<dbReference type="InterPro" id="IPR001647">
    <property type="entry name" value="HTH_TetR"/>
</dbReference>
<keyword evidence="2 4" id="KW-0238">DNA-binding</keyword>
<dbReference type="Gene3D" id="1.10.10.60">
    <property type="entry name" value="Homeodomain-like"/>
    <property type="match status" value="1"/>
</dbReference>
<sequence length="236" mass="24745">MAADTPAMAVLWGRTSTPRRGPKPTLSVETIAQAGIRVADADGLAAVTMQRVAQELGVTKMALYRYVPGKVEMVALMTDVAIGAPPADRAGRQAGGPAWRPRLETWATRMYERFSAHPWALEATVGARPIGPNEVAWLEEVAAALADTPLSGAETLDTAAALSGQVRMVAQQAAAYGADSPEQSLLATLGAVLAEDEDRFPAVAAALADTAGATDQALDFGIQRLLDGVELLISRR</sequence>
<dbReference type="PANTHER" id="PTHR30055:SF151">
    <property type="entry name" value="TRANSCRIPTIONAL REGULATORY PROTEIN"/>
    <property type="match status" value="1"/>
</dbReference>
<dbReference type="Gene3D" id="1.10.357.10">
    <property type="entry name" value="Tetracycline Repressor, domain 2"/>
    <property type="match status" value="1"/>
</dbReference>
<dbReference type="AlphaFoldDB" id="A0A927R6Y7"/>
<dbReference type="EMBL" id="JADBEM010000001">
    <property type="protein sequence ID" value="MBE1604952.1"/>
    <property type="molecule type" value="Genomic_DNA"/>
</dbReference>
<dbReference type="SUPFAM" id="SSF46689">
    <property type="entry name" value="Homeodomain-like"/>
    <property type="match status" value="1"/>
</dbReference>
<dbReference type="PANTHER" id="PTHR30055">
    <property type="entry name" value="HTH-TYPE TRANSCRIPTIONAL REGULATOR RUTR"/>
    <property type="match status" value="1"/>
</dbReference>